<dbReference type="Pfam" id="PF18317">
    <property type="entry name" value="SDH_C"/>
    <property type="match status" value="1"/>
</dbReference>
<protein>
    <recommendedName>
        <fullName evidence="2 8">Shikimate dehydrogenase (NADP(+))</fullName>
        <shortName evidence="8">SDH</shortName>
        <ecNumber evidence="2 8">1.1.1.25</ecNumber>
    </recommendedName>
</protein>
<feature type="binding site" evidence="8">
    <location>
        <position position="256"/>
    </location>
    <ligand>
        <name>shikimate</name>
        <dbReference type="ChEBI" id="CHEBI:36208"/>
    </ligand>
</feature>
<dbReference type="GO" id="GO:0009423">
    <property type="term" value="P:chorismate biosynthetic process"/>
    <property type="evidence" value="ECO:0007669"/>
    <property type="project" value="UniProtKB-UniRule"/>
</dbReference>
<dbReference type="CDD" id="cd01065">
    <property type="entry name" value="NAD_bind_Shikimate_DH"/>
    <property type="match status" value="1"/>
</dbReference>
<comment type="pathway">
    <text evidence="1 8">Metabolic intermediate biosynthesis; chorismate biosynthesis; chorismate from D-erythrose 4-phosphate and phosphoenolpyruvate: step 4/7.</text>
</comment>
<feature type="binding site" evidence="8">
    <location>
        <position position="92"/>
    </location>
    <ligand>
        <name>shikimate</name>
        <dbReference type="ChEBI" id="CHEBI:36208"/>
    </ligand>
</feature>
<evidence type="ECO:0000259" key="10">
    <source>
        <dbReference type="Pfam" id="PF08501"/>
    </source>
</evidence>
<dbReference type="Gene3D" id="3.40.50.10860">
    <property type="entry name" value="Leucine Dehydrogenase, chain A, domain 1"/>
    <property type="match status" value="1"/>
</dbReference>
<dbReference type="Pfam" id="PF01488">
    <property type="entry name" value="Shikimate_DH"/>
    <property type="match status" value="1"/>
</dbReference>
<dbReference type="AlphaFoldDB" id="A0A2M9YHQ0"/>
<dbReference type="OrthoDB" id="9792692at2"/>
<feature type="domain" description="SDH C-terminal" evidence="11">
    <location>
        <begin position="249"/>
        <end position="274"/>
    </location>
</feature>
<dbReference type="SUPFAM" id="SSF51735">
    <property type="entry name" value="NAD(P)-binding Rossmann-fold domains"/>
    <property type="match status" value="1"/>
</dbReference>
<dbReference type="PANTHER" id="PTHR21089">
    <property type="entry name" value="SHIKIMATE DEHYDROGENASE"/>
    <property type="match status" value="1"/>
</dbReference>
<dbReference type="InterPro" id="IPR036291">
    <property type="entry name" value="NAD(P)-bd_dom_sf"/>
</dbReference>
<keyword evidence="4 8" id="KW-0521">NADP</keyword>
<comment type="subunit">
    <text evidence="8">Homodimer.</text>
</comment>
<proteinExistence type="inferred from homology"/>
<evidence type="ECO:0000259" key="9">
    <source>
        <dbReference type="Pfam" id="PF01488"/>
    </source>
</evidence>
<feature type="domain" description="Shikimate dehydrogenase substrate binding N-terminal" evidence="10">
    <location>
        <begin position="13"/>
        <end position="94"/>
    </location>
</feature>
<keyword evidence="3 8" id="KW-0028">Amino-acid biosynthesis</keyword>
<feature type="binding site" evidence="8">
    <location>
        <position position="228"/>
    </location>
    <ligand>
        <name>shikimate</name>
        <dbReference type="ChEBI" id="CHEBI:36208"/>
    </ligand>
</feature>
<gene>
    <name evidence="8 12" type="primary">aroE</name>
    <name evidence="12" type="ORF">CH362_04820</name>
</gene>
<dbReference type="HAMAP" id="MF_00222">
    <property type="entry name" value="Shikimate_DH_AroE"/>
    <property type="match status" value="1"/>
</dbReference>
<dbReference type="SUPFAM" id="SSF53223">
    <property type="entry name" value="Aminoacid dehydrogenase-like, N-terminal domain"/>
    <property type="match status" value="1"/>
</dbReference>
<evidence type="ECO:0000256" key="6">
    <source>
        <dbReference type="ARBA" id="ARBA00023141"/>
    </source>
</evidence>
<accession>A0A2M9YHQ0</accession>
<feature type="binding site" evidence="8">
    <location>
        <position position="249"/>
    </location>
    <ligand>
        <name>NADP(+)</name>
        <dbReference type="ChEBI" id="CHEBI:58349"/>
    </ligand>
</feature>
<dbReference type="PANTHER" id="PTHR21089:SF1">
    <property type="entry name" value="BIFUNCTIONAL 3-DEHYDROQUINATE DEHYDRATASE_SHIKIMATE DEHYDROGENASE, CHLOROPLASTIC"/>
    <property type="match status" value="1"/>
</dbReference>
<dbReference type="GO" id="GO:0050661">
    <property type="term" value="F:NADP binding"/>
    <property type="evidence" value="ECO:0007669"/>
    <property type="project" value="InterPro"/>
</dbReference>
<name>A0A2M9YHQ0_9LEPT</name>
<dbReference type="NCBIfam" id="TIGR00507">
    <property type="entry name" value="aroE"/>
    <property type="match status" value="1"/>
</dbReference>
<dbReference type="Proteomes" id="UP000231926">
    <property type="component" value="Unassembled WGS sequence"/>
</dbReference>
<feature type="binding site" evidence="8">
    <location>
        <position position="107"/>
    </location>
    <ligand>
        <name>shikimate</name>
        <dbReference type="ChEBI" id="CHEBI:36208"/>
    </ligand>
</feature>
<dbReference type="GO" id="GO:0019632">
    <property type="term" value="P:shikimate metabolic process"/>
    <property type="evidence" value="ECO:0007669"/>
    <property type="project" value="InterPro"/>
</dbReference>
<evidence type="ECO:0000256" key="1">
    <source>
        <dbReference type="ARBA" id="ARBA00004871"/>
    </source>
</evidence>
<feature type="domain" description="Quinate/shikimate 5-dehydrogenase/glutamyl-tRNA reductase" evidence="9">
    <location>
        <begin position="116"/>
        <end position="199"/>
    </location>
</feature>
<evidence type="ECO:0000256" key="7">
    <source>
        <dbReference type="ARBA" id="ARBA00049442"/>
    </source>
</evidence>
<dbReference type="InterPro" id="IPR006151">
    <property type="entry name" value="Shikm_DH/Glu-tRNA_Rdtase"/>
</dbReference>
<feature type="binding site" evidence="8">
    <location>
        <begin position="21"/>
        <end position="23"/>
    </location>
    <ligand>
        <name>shikimate</name>
        <dbReference type="ChEBI" id="CHEBI:36208"/>
    </ligand>
</feature>
<dbReference type="GO" id="GO:0009073">
    <property type="term" value="P:aromatic amino acid family biosynthetic process"/>
    <property type="evidence" value="ECO:0007669"/>
    <property type="project" value="UniProtKB-KW"/>
</dbReference>
<keyword evidence="5 8" id="KW-0560">Oxidoreductase</keyword>
<dbReference type="Pfam" id="PF08501">
    <property type="entry name" value="Shikimate_dh_N"/>
    <property type="match status" value="1"/>
</dbReference>
<comment type="catalytic activity">
    <reaction evidence="7 8">
        <text>shikimate + NADP(+) = 3-dehydroshikimate + NADPH + H(+)</text>
        <dbReference type="Rhea" id="RHEA:17737"/>
        <dbReference type="ChEBI" id="CHEBI:15378"/>
        <dbReference type="ChEBI" id="CHEBI:16630"/>
        <dbReference type="ChEBI" id="CHEBI:36208"/>
        <dbReference type="ChEBI" id="CHEBI:57783"/>
        <dbReference type="ChEBI" id="CHEBI:58349"/>
        <dbReference type="EC" id="1.1.1.25"/>
    </reaction>
</comment>
<dbReference type="InterPro" id="IPR013708">
    <property type="entry name" value="Shikimate_DH-bd_N"/>
</dbReference>
<dbReference type="InterPro" id="IPR011342">
    <property type="entry name" value="Shikimate_DH"/>
</dbReference>
<sequence>MKIFRDSSKYFGIVGQPLSHTLSPLLHSSWYEDLSLDCGYLVFPVETLEKKELLSLSKFGVRGLSVTIPHKESAFLLADKTDQTSQTVKASNTLVFENGSISAYNTDGIGAVRSIQESFPESLKGKVLLIGSGGSARGISFTLLKEAGVKDLTIAARNSKTSEELIGLLSNISSAKIQSSDLNEVQKNFSEYSLVIHTTPLGMKGKDPGPAIPESCFTEGQVVFDIVYNPLETPLVLGAKKKGANIVPGTEMLLYQAVEQFRLFTGVSLSPELIEKGRYRLLKALGYT</sequence>
<dbReference type="RefSeq" id="WP_100709173.1">
    <property type="nucleotide sequence ID" value="NZ_NPDR01000001.1"/>
</dbReference>
<evidence type="ECO:0000313" key="13">
    <source>
        <dbReference type="Proteomes" id="UP000231926"/>
    </source>
</evidence>
<evidence type="ECO:0000256" key="4">
    <source>
        <dbReference type="ARBA" id="ARBA00022857"/>
    </source>
</evidence>
<evidence type="ECO:0000256" key="8">
    <source>
        <dbReference type="HAMAP-Rule" id="MF_00222"/>
    </source>
</evidence>
<evidence type="ECO:0000259" key="11">
    <source>
        <dbReference type="Pfam" id="PF18317"/>
    </source>
</evidence>
<dbReference type="InterPro" id="IPR046346">
    <property type="entry name" value="Aminoacid_DH-like_N_sf"/>
</dbReference>
<keyword evidence="6 8" id="KW-0057">Aromatic amino acid biosynthesis</keyword>
<evidence type="ECO:0000256" key="2">
    <source>
        <dbReference type="ARBA" id="ARBA00012962"/>
    </source>
</evidence>
<feature type="active site" description="Proton acceptor" evidence="8">
    <location>
        <position position="71"/>
    </location>
</feature>
<reference evidence="12 13" key="1">
    <citation type="submission" date="2017-07" db="EMBL/GenBank/DDBJ databases">
        <title>Leptospira spp. isolated from tropical soils.</title>
        <authorList>
            <person name="Thibeaux R."/>
            <person name="Iraola G."/>
            <person name="Ferres I."/>
            <person name="Bierque E."/>
            <person name="Girault D."/>
            <person name="Soupe-Gilbert M.-E."/>
            <person name="Picardeau M."/>
            <person name="Goarant C."/>
        </authorList>
    </citation>
    <scope>NUCLEOTIDE SEQUENCE [LARGE SCALE GENOMIC DNA]</scope>
    <source>
        <strain evidence="12 13">FH4-C-A2</strain>
    </source>
</reference>
<dbReference type="GO" id="GO:0004764">
    <property type="term" value="F:shikimate 3-dehydrogenase (NADP+) activity"/>
    <property type="evidence" value="ECO:0007669"/>
    <property type="project" value="UniProtKB-UniRule"/>
</dbReference>
<dbReference type="UniPathway" id="UPA00053">
    <property type="reaction ID" value="UER00087"/>
</dbReference>
<evidence type="ECO:0000313" key="12">
    <source>
        <dbReference type="EMBL" id="PJZ51083.1"/>
    </source>
</evidence>
<feature type="binding site" evidence="8">
    <location>
        <begin position="131"/>
        <end position="135"/>
    </location>
    <ligand>
        <name>NADP(+)</name>
        <dbReference type="ChEBI" id="CHEBI:58349"/>
    </ligand>
</feature>
<evidence type="ECO:0000256" key="5">
    <source>
        <dbReference type="ARBA" id="ARBA00023002"/>
    </source>
</evidence>
<dbReference type="Gene3D" id="3.40.50.720">
    <property type="entry name" value="NAD(P)-binding Rossmann-like Domain"/>
    <property type="match status" value="1"/>
</dbReference>
<dbReference type="EC" id="1.1.1.25" evidence="2 8"/>
<comment type="similarity">
    <text evidence="8">Belongs to the shikimate dehydrogenase family.</text>
</comment>
<feature type="binding site" evidence="8">
    <location>
        <position position="67"/>
    </location>
    <ligand>
        <name>shikimate</name>
        <dbReference type="ChEBI" id="CHEBI:36208"/>
    </ligand>
</feature>
<feature type="binding site" evidence="8">
    <location>
        <position position="226"/>
    </location>
    <ligand>
        <name>NADP(+)</name>
        <dbReference type="ChEBI" id="CHEBI:58349"/>
    </ligand>
</feature>
<dbReference type="GO" id="GO:0008652">
    <property type="term" value="P:amino acid biosynthetic process"/>
    <property type="evidence" value="ECO:0007669"/>
    <property type="project" value="UniProtKB-KW"/>
</dbReference>
<keyword evidence="13" id="KW-1185">Reference proteome</keyword>
<dbReference type="InterPro" id="IPR041121">
    <property type="entry name" value="SDH_C"/>
</dbReference>
<evidence type="ECO:0000256" key="3">
    <source>
        <dbReference type="ARBA" id="ARBA00022605"/>
    </source>
</evidence>
<dbReference type="GO" id="GO:0005829">
    <property type="term" value="C:cytosol"/>
    <property type="evidence" value="ECO:0007669"/>
    <property type="project" value="TreeGrafter"/>
</dbReference>
<comment type="function">
    <text evidence="8">Involved in the biosynthesis of the chorismate, which leads to the biosynthesis of aromatic amino acids. Catalyzes the reversible NADPH linked reduction of 3-dehydroshikimate (DHSA) to yield shikimate (SA).</text>
</comment>
<dbReference type="InterPro" id="IPR022893">
    <property type="entry name" value="Shikimate_DH_fam"/>
</dbReference>
<comment type="caution">
    <text evidence="12">The sequence shown here is derived from an EMBL/GenBank/DDBJ whole genome shotgun (WGS) entry which is preliminary data.</text>
</comment>
<comment type="caution">
    <text evidence="8">Lacks conserved residue(s) required for the propagation of feature annotation.</text>
</comment>
<dbReference type="EMBL" id="NPDR01000001">
    <property type="protein sequence ID" value="PJZ51083.1"/>
    <property type="molecule type" value="Genomic_DNA"/>
</dbReference>
<organism evidence="12 13">
    <name type="scientific">Leptospira saintgironsiae</name>
    <dbReference type="NCBI Taxonomy" id="2023183"/>
    <lineage>
        <taxon>Bacteria</taxon>
        <taxon>Pseudomonadati</taxon>
        <taxon>Spirochaetota</taxon>
        <taxon>Spirochaetia</taxon>
        <taxon>Leptospirales</taxon>
        <taxon>Leptospiraceae</taxon>
        <taxon>Leptospira</taxon>
    </lineage>
</organism>